<evidence type="ECO:0000313" key="10">
    <source>
        <dbReference type="Proteomes" id="UP000007754"/>
    </source>
</evidence>
<reference evidence="9" key="2">
    <citation type="submission" date="2025-08" db="UniProtKB">
        <authorList>
            <consortium name="Ensembl"/>
        </authorList>
    </citation>
    <scope>IDENTIFICATION</scope>
</reference>
<dbReference type="Gene3D" id="1.10.287.1490">
    <property type="match status" value="1"/>
</dbReference>
<dbReference type="Gene3D" id="1.20.58.900">
    <property type="match status" value="1"/>
</dbReference>
<evidence type="ECO:0000259" key="8">
    <source>
        <dbReference type="PROSITE" id="PS50826"/>
    </source>
</evidence>
<dbReference type="GeneTree" id="ENSGT00940000154044"/>
<dbReference type="GO" id="GO:0005764">
    <property type="term" value="C:lysosome"/>
    <property type="evidence" value="ECO:0007669"/>
    <property type="project" value="Ensembl"/>
</dbReference>
<feature type="coiled-coil region" evidence="5">
    <location>
        <begin position="517"/>
        <end position="797"/>
    </location>
</feature>
<dbReference type="GO" id="GO:0005770">
    <property type="term" value="C:late endosome"/>
    <property type="evidence" value="ECO:0007669"/>
    <property type="project" value="Ensembl"/>
</dbReference>
<evidence type="ECO:0000256" key="2">
    <source>
        <dbReference type="ARBA" id="ARBA00022771"/>
    </source>
</evidence>
<accession>A0A674HCA7</accession>
<dbReference type="SUPFAM" id="SSF101576">
    <property type="entry name" value="Supernatant protein factor (SPF), C-terminal domain"/>
    <property type="match status" value="1"/>
</dbReference>
<protein>
    <submittedName>
        <fullName evidence="9">FYVE and coiled-coil domain autophagy adaptor 1</fullName>
    </submittedName>
</protein>
<feature type="region of interest" description="Disordered" evidence="6">
    <location>
        <begin position="1306"/>
        <end position="1340"/>
    </location>
</feature>
<feature type="coiled-coil region" evidence="5">
    <location>
        <begin position="373"/>
        <end position="477"/>
    </location>
</feature>
<feature type="coiled-coil region" evidence="5">
    <location>
        <begin position="233"/>
        <end position="333"/>
    </location>
</feature>
<dbReference type="InterPro" id="IPR011011">
    <property type="entry name" value="Znf_FYVE_PHD"/>
</dbReference>
<keyword evidence="5" id="KW-0175">Coiled coil</keyword>
<dbReference type="SUPFAM" id="SSF57903">
    <property type="entry name" value="FYVE/PHD zinc finger"/>
    <property type="match status" value="1"/>
</dbReference>
<dbReference type="CDD" id="cd15726">
    <property type="entry name" value="FYVE_FYCO1"/>
    <property type="match status" value="1"/>
</dbReference>
<dbReference type="GO" id="GO:0005776">
    <property type="term" value="C:autophagosome"/>
    <property type="evidence" value="ECO:0007669"/>
    <property type="project" value="Ensembl"/>
</dbReference>
<feature type="coiled-coil region" evidence="5">
    <location>
        <begin position="823"/>
        <end position="962"/>
    </location>
</feature>
<reference evidence="9" key="3">
    <citation type="submission" date="2025-09" db="UniProtKB">
        <authorList>
            <consortium name="Ensembl"/>
        </authorList>
    </citation>
    <scope>IDENTIFICATION</scope>
</reference>
<dbReference type="FunFam" id="1.20.58.900:FF:000010">
    <property type="entry name" value="FYVE and coiled-coil domain containing 1"/>
    <property type="match status" value="1"/>
</dbReference>
<feature type="domain" description="FYVE-type" evidence="7">
    <location>
        <begin position="1242"/>
        <end position="1300"/>
    </location>
</feature>
<dbReference type="InterPro" id="IPR000306">
    <property type="entry name" value="Znf_FYVE"/>
</dbReference>
<dbReference type="PANTHER" id="PTHR46753:SF4">
    <property type="entry name" value="FYVE AND COILED-COIL DOMAIN AUTOPHAGY ADAPTOR 1"/>
    <property type="match status" value="1"/>
</dbReference>
<dbReference type="InterPro" id="IPR036598">
    <property type="entry name" value="GOLD_dom_sf"/>
</dbReference>
<dbReference type="Pfam" id="PF02759">
    <property type="entry name" value="RUN"/>
    <property type="match status" value="1"/>
</dbReference>
<dbReference type="Gene3D" id="3.30.40.10">
    <property type="entry name" value="Zinc/RING finger domain, C3HC4 (zinc finger)"/>
    <property type="match status" value="1"/>
</dbReference>
<dbReference type="GO" id="GO:0072383">
    <property type="term" value="P:plus-end-directed vesicle transport along microtubule"/>
    <property type="evidence" value="ECO:0007669"/>
    <property type="project" value="Ensembl"/>
</dbReference>
<dbReference type="Proteomes" id="UP000007754">
    <property type="component" value="Chromosome 2"/>
</dbReference>
<dbReference type="GO" id="GO:0008270">
    <property type="term" value="F:zinc ion binding"/>
    <property type="evidence" value="ECO:0007669"/>
    <property type="project" value="UniProtKB-KW"/>
</dbReference>
<dbReference type="Ensembl" id="ENSTGUT00000032088.1">
    <property type="protein sequence ID" value="ENSTGUP00000032570.1"/>
    <property type="gene ID" value="ENSTGUG00000004520.2"/>
</dbReference>
<dbReference type="InterPro" id="IPR047337">
    <property type="entry name" value="FYVE_FYCO1"/>
</dbReference>
<dbReference type="CDD" id="cd17698">
    <property type="entry name" value="RUN_FYCO1"/>
    <property type="match status" value="1"/>
</dbReference>
<dbReference type="InterPro" id="IPR037213">
    <property type="entry name" value="Run_dom_sf"/>
</dbReference>
<reference evidence="9 10" key="1">
    <citation type="journal article" date="2010" name="Nature">
        <title>The genome of a songbird.</title>
        <authorList>
            <person name="Warren W.C."/>
            <person name="Clayton D.F."/>
            <person name="Ellegren H."/>
            <person name="Arnold A.P."/>
            <person name="Hillier L.W."/>
            <person name="Kunstner A."/>
            <person name="Searle S."/>
            <person name="White S."/>
            <person name="Vilella A.J."/>
            <person name="Fairley S."/>
            <person name="Heger A."/>
            <person name="Kong L."/>
            <person name="Ponting C.P."/>
            <person name="Jarvis E.D."/>
            <person name="Mello C.V."/>
            <person name="Minx P."/>
            <person name="Lovell P."/>
            <person name="Velho T.A."/>
            <person name="Ferris M."/>
            <person name="Balakrishnan C.N."/>
            <person name="Sinha S."/>
            <person name="Blatti C."/>
            <person name="London S.E."/>
            <person name="Li Y."/>
            <person name="Lin Y.C."/>
            <person name="George J."/>
            <person name="Sweedler J."/>
            <person name="Southey B."/>
            <person name="Gunaratne P."/>
            <person name="Watson M."/>
            <person name="Nam K."/>
            <person name="Backstrom N."/>
            <person name="Smeds L."/>
            <person name="Nabholz B."/>
            <person name="Itoh Y."/>
            <person name="Whitney O."/>
            <person name="Pfenning A.R."/>
            <person name="Howard J."/>
            <person name="Volker M."/>
            <person name="Skinner B.M."/>
            <person name="Griffin D.K."/>
            <person name="Ye L."/>
            <person name="McLaren W.M."/>
            <person name="Flicek P."/>
            <person name="Quesada V."/>
            <person name="Velasco G."/>
            <person name="Lopez-Otin C."/>
            <person name="Puente X.S."/>
            <person name="Olender T."/>
            <person name="Lancet D."/>
            <person name="Smit A.F."/>
            <person name="Hubley R."/>
            <person name="Konkel M.K."/>
            <person name="Walker J.A."/>
            <person name="Batzer M.A."/>
            <person name="Gu W."/>
            <person name="Pollock D.D."/>
            <person name="Chen L."/>
            <person name="Cheng Z."/>
            <person name="Eichler E.E."/>
            <person name="Stapley J."/>
            <person name="Slate J."/>
            <person name="Ekblom R."/>
            <person name="Birkhead T."/>
            <person name="Burke T."/>
            <person name="Burt D."/>
            <person name="Scharff C."/>
            <person name="Adam I."/>
            <person name="Richard H."/>
            <person name="Sultan M."/>
            <person name="Soldatov A."/>
            <person name="Lehrach H."/>
            <person name="Edwards S.V."/>
            <person name="Yang S.P."/>
            <person name="Li X."/>
            <person name="Graves T."/>
            <person name="Fulton L."/>
            <person name="Nelson J."/>
            <person name="Chinwalla A."/>
            <person name="Hou S."/>
            <person name="Mardis E.R."/>
            <person name="Wilson R.K."/>
        </authorList>
    </citation>
    <scope>NUCLEOTIDE SEQUENCE [LARGE SCALE GENOMIC DNA]</scope>
</reference>
<dbReference type="InterPro" id="IPR047336">
    <property type="entry name" value="RUN_FYCO1"/>
</dbReference>
<dbReference type="InParanoid" id="A0A674HCA7"/>
<keyword evidence="3" id="KW-0862">Zinc</keyword>
<evidence type="ECO:0000256" key="1">
    <source>
        <dbReference type="ARBA" id="ARBA00022723"/>
    </source>
</evidence>
<gene>
    <name evidence="9" type="primary">FYCO1</name>
</gene>
<dbReference type="FunFam" id="3.30.40.10:FF:000341">
    <property type="entry name" value="FYVE and coiled-coil domain containing 1"/>
    <property type="match status" value="1"/>
</dbReference>
<dbReference type="GO" id="GO:0005794">
    <property type="term" value="C:Golgi apparatus"/>
    <property type="evidence" value="ECO:0007669"/>
    <property type="project" value="Ensembl"/>
</dbReference>
<dbReference type="GO" id="GO:1901098">
    <property type="term" value="P:positive regulation of autophagosome maturation"/>
    <property type="evidence" value="ECO:0007669"/>
    <property type="project" value="Ensembl"/>
</dbReference>
<evidence type="ECO:0000256" key="6">
    <source>
        <dbReference type="SAM" id="MobiDB-lite"/>
    </source>
</evidence>
<dbReference type="SMART" id="SM00064">
    <property type="entry name" value="FYVE"/>
    <property type="match status" value="1"/>
</dbReference>
<dbReference type="PROSITE" id="PS50178">
    <property type="entry name" value="ZF_FYVE"/>
    <property type="match status" value="1"/>
</dbReference>
<dbReference type="OMA" id="KERCCSD"/>
<evidence type="ECO:0000256" key="5">
    <source>
        <dbReference type="SAM" id="Coils"/>
    </source>
</evidence>
<proteinExistence type="predicted"/>
<dbReference type="PANTHER" id="PTHR46753">
    <property type="entry name" value="FYVE AND COILED-COIL DOMAIN-CONTAINING PROTEIN 1"/>
    <property type="match status" value="1"/>
</dbReference>
<dbReference type="PROSITE" id="PS50826">
    <property type="entry name" value="RUN"/>
    <property type="match status" value="1"/>
</dbReference>
<organism evidence="9 10">
    <name type="scientific">Taeniopygia guttata</name>
    <name type="common">Zebra finch</name>
    <name type="synonym">Poephila guttata</name>
    <dbReference type="NCBI Taxonomy" id="59729"/>
    <lineage>
        <taxon>Eukaryota</taxon>
        <taxon>Metazoa</taxon>
        <taxon>Chordata</taxon>
        <taxon>Craniata</taxon>
        <taxon>Vertebrata</taxon>
        <taxon>Euteleostomi</taxon>
        <taxon>Archelosauria</taxon>
        <taxon>Archosauria</taxon>
        <taxon>Dinosauria</taxon>
        <taxon>Saurischia</taxon>
        <taxon>Theropoda</taxon>
        <taxon>Coelurosauria</taxon>
        <taxon>Aves</taxon>
        <taxon>Neognathae</taxon>
        <taxon>Neoaves</taxon>
        <taxon>Telluraves</taxon>
        <taxon>Australaves</taxon>
        <taxon>Passeriformes</taxon>
        <taxon>Passeroidea</taxon>
        <taxon>Estrildidae</taxon>
        <taxon>Estrildinae</taxon>
        <taxon>Taeniopygia</taxon>
    </lineage>
</organism>
<evidence type="ECO:0000259" key="7">
    <source>
        <dbReference type="PROSITE" id="PS50178"/>
    </source>
</evidence>
<sequence length="1588" mass="181744">MAAMSGESQLQRIIRDLQDAVTELSKEFKEGGEPITDDSVNLQKFSYKLEYLLQFDQKEKSTLLGNRKDYWDYFCDCLAKIKGANDGIRFVKSITELRTSLGKGRAFLRYSLVHQRLADTLQQCFMNTKVTSDWYYARSPFLNSKMSSDIVGQLYELTDVQFDLASRGYDLDAAWPTFARRTLSSLGSSAYLWKPPSRSSSMSSLVSNYLQAQEFPSSPDVNNSLNVEHLEGYEEMRLELDQAELRQRELQDRIHQLEIENQELQAAVSLQKEQVQVEKEKSNNYSEENSRLTKMIAELQKQCEVSHSTQSTVHDLQKCLQSLELSAAEQQKEHLTKVEQLLTSKEDCASKLQVSNQELETSRALIAVKDLCIDELKAKLSSTEQKNLNLLAKVDAALDEKGQQATAQYDSALQIQALLEKLQEMEKEKADMQRLNAEHASQLKAAREELLLKEQAQKELESRYNSLTTNSKEESEKLTGSLETMAKEKDALQKALTLKGKEMAELQTQVMGSLAQVGSLEKSLEDTRKEKEKLEEEYARREGALKQEAQSQAEQLELQEGRLTKVSQTVCSLQEQNQKLMSEKEHLRQKVKELEEKMEQQNSAVSELDEESRKLKAENENLQQSKKKMEEKLKNLEASKASLEADIARLRASEKQLQGEIDDALVSVDEKEKKLRGENKQLDEDLQNARRQSQILEERLEALHSEYEELKQREETSKESYASLEAQLKSAKQCSLQMEKSLDTLKESKECLQSQLTEKEVELQGMESQCQQLRAEAERHRKKAETLEIEKLSVEKTCLHQTKLIESLTSEKESVEKQQLQQAASLEKEAKELAFRLTMSEEQLEVNRGEVSRLQAEVLDLRVKLQQATDERERMRSELAVTETVLSEQKTLVQQLKEQCESLNRNHVQELVQCKEREEKLKKEQERTAHQKAELENNLMNLKEELSKVKRYLENARVENEENKDLLHRTNTDMAELGIQICALTSEKVDTEEQLAQATERFKELEEQAAEQQEKLKLDISNLREENKSLQEKLEEARMCAAAVPSLQLQLETIKKQAQSFKETSQEELSAIKFQMSTEILNYQTKFKAVSEECGKVREQLEEQKRQQHAAEEEITELQAANTSLCRKLDETREQLSESESARLQKEEEVTSLRELLERIQKEADEAKEKILDYTEKLSKVAADKDSSDQKLFAELDDLTRTKQFLEERLIELIRDKDALWQKSDALEFQQKLSAEQRWQGDTEVNHCLDCQREFSWMVRRHHCRMCGRIFCYYCCNNYMVTKLGGKKERCCRACFNKPRVIVDSTDDSGSSANQEGSPASLESPVSPSERAFVASEASKPPDDAAFDIITDEELCQVQESDSLHNESQMERDSLDQSVTDLCVCWAKQLLGALYSLQSPFQVSAFHTIRNSTCNSSTFDESEDWQVAQDAEICLLKSGEIMNKLPLTVEEIMNFGESNRELFIKSSTYSIIPITVTEMGLTISWIFSSDPKSISFSVVYQESEDTPLDQCKVRPLSPYYFRDCTALHSSKLQELTSIATRSSPECQLLSIKDLFLQLSCSSDKGKATSLMLPAKVELKSPVGSIGCI</sequence>
<dbReference type="InterPro" id="IPR017455">
    <property type="entry name" value="Znf_FYVE-rel"/>
</dbReference>
<keyword evidence="1" id="KW-0479">Metal-binding</keyword>
<feature type="coiled-coil region" evidence="5">
    <location>
        <begin position="1087"/>
        <end position="1216"/>
    </location>
</feature>
<name>A0A674HCA7_TAEGU</name>
<evidence type="ECO:0000256" key="4">
    <source>
        <dbReference type="PROSITE-ProRule" id="PRU00091"/>
    </source>
</evidence>
<dbReference type="InterPro" id="IPR004012">
    <property type="entry name" value="Run_dom"/>
</dbReference>
<dbReference type="InterPro" id="IPR013083">
    <property type="entry name" value="Znf_RING/FYVE/PHD"/>
</dbReference>
<keyword evidence="2 4" id="KW-0863">Zinc-finger</keyword>
<feature type="coiled-coil region" evidence="5">
    <location>
        <begin position="988"/>
        <end position="1040"/>
    </location>
</feature>
<dbReference type="Pfam" id="PF01363">
    <property type="entry name" value="FYVE"/>
    <property type="match status" value="1"/>
</dbReference>
<keyword evidence="10" id="KW-1185">Reference proteome</keyword>
<feature type="compositionally biased region" description="Polar residues" evidence="6">
    <location>
        <begin position="1308"/>
        <end position="1318"/>
    </location>
</feature>
<evidence type="ECO:0000256" key="3">
    <source>
        <dbReference type="ARBA" id="ARBA00022833"/>
    </source>
</evidence>
<feature type="domain" description="RUN" evidence="8">
    <location>
        <begin position="36"/>
        <end position="169"/>
    </location>
</feature>
<dbReference type="SUPFAM" id="SSF140741">
    <property type="entry name" value="RUN domain-like"/>
    <property type="match status" value="1"/>
</dbReference>
<evidence type="ECO:0000313" key="9">
    <source>
        <dbReference type="Ensembl" id="ENSTGUP00000032570.1"/>
    </source>
</evidence>